<feature type="transmembrane region" description="Helical" evidence="1">
    <location>
        <begin position="150"/>
        <end position="172"/>
    </location>
</feature>
<accession>A0A517SSG2</accession>
<dbReference type="InterPro" id="IPR007395">
    <property type="entry name" value="Zn_peptidase_2"/>
</dbReference>
<protein>
    <submittedName>
        <fullName evidence="2">Neutral zinc metallopeptidase</fullName>
    </submittedName>
</protein>
<dbReference type="RefSeq" id="WP_145270680.1">
    <property type="nucleotide sequence ID" value="NZ_CP036272.1"/>
</dbReference>
<dbReference type="Proteomes" id="UP000315003">
    <property type="component" value="Chromosome"/>
</dbReference>
<feature type="transmembrane region" description="Helical" evidence="1">
    <location>
        <begin position="125"/>
        <end position="144"/>
    </location>
</feature>
<reference evidence="2 3" key="1">
    <citation type="submission" date="2019-02" db="EMBL/GenBank/DDBJ databases">
        <title>Deep-cultivation of Planctomycetes and their phenomic and genomic characterization uncovers novel biology.</title>
        <authorList>
            <person name="Wiegand S."/>
            <person name="Jogler M."/>
            <person name="Boedeker C."/>
            <person name="Pinto D."/>
            <person name="Vollmers J."/>
            <person name="Rivas-Marin E."/>
            <person name="Kohn T."/>
            <person name="Peeters S.H."/>
            <person name="Heuer A."/>
            <person name="Rast P."/>
            <person name="Oberbeckmann S."/>
            <person name="Bunk B."/>
            <person name="Jeske O."/>
            <person name="Meyerdierks A."/>
            <person name="Storesund J.E."/>
            <person name="Kallscheuer N."/>
            <person name="Luecker S."/>
            <person name="Lage O.M."/>
            <person name="Pohl T."/>
            <person name="Merkel B.J."/>
            <person name="Hornburger P."/>
            <person name="Mueller R.-W."/>
            <person name="Bruemmer F."/>
            <person name="Labrenz M."/>
            <person name="Spormann A.M."/>
            <person name="Op den Camp H."/>
            <person name="Overmann J."/>
            <person name="Amann R."/>
            <person name="Jetten M.S.M."/>
            <person name="Mascher T."/>
            <person name="Medema M.H."/>
            <person name="Devos D.P."/>
            <person name="Kaster A.-K."/>
            <person name="Ovreas L."/>
            <person name="Rohde M."/>
            <person name="Galperin M.Y."/>
            <person name="Jogler C."/>
        </authorList>
    </citation>
    <scope>NUCLEOTIDE SEQUENCE [LARGE SCALE GENOMIC DNA]</scope>
    <source>
        <strain evidence="2 3">SV_7m_r</strain>
    </source>
</reference>
<keyword evidence="1" id="KW-0812">Transmembrane</keyword>
<keyword evidence="1" id="KW-1133">Transmembrane helix</keyword>
<dbReference type="EMBL" id="CP036272">
    <property type="protein sequence ID" value="QDT59064.1"/>
    <property type="molecule type" value="Genomic_DNA"/>
</dbReference>
<evidence type="ECO:0000313" key="3">
    <source>
        <dbReference type="Proteomes" id="UP000315003"/>
    </source>
</evidence>
<dbReference type="PANTHER" id="PTHR36434">
    <property type="entry name" value="MEMBRANE PROTEASE YUGP-RELATED"/>
    <property type="match status" value="1"/>
</dbReference>
<keyword evidence="1" id="KW-0472">Membrane</keyword>
<name>A0A517SSG2_9BACT</name>
<feature type="transmembrane region" description="Helical" evidence="1">
    <location>
        <begin position="201"/>
        <end position="225"/>
    </location>
</feature>
<keyword evidence="3" id="KW-1185">Reference proteome</keyword>
<evidence type="ECO:0000313" key="2">
    <source>
        <dbReference type="EMBL" id="QDT59064.1"/>
    </source>
</evidence>
<dbReference type="AlphaFoldDB" id="A0A517SSG2"/>
<organism evidence="2 3">
    <name type="scientific">Stieleria bergensis</name>
    <dbReference type="NCBI Taxonomy" id="2528025"/>
    <lineage>
        <taxon>Bacteria</taxon>
        <taxon>Pseudomonadati</taxon>
        <taxon>Planctomycetota</taxon>
        <taxon>Planctomycetia</taxon>
        <taxon>Pirellulales</taxon>
        <taxon>Pirellulaceae</taxon>
        <taxon>Stieleria</taxon>
    </lineage>
</organism>
<evidence type="ECO:0000256" key="1">
    <source>
        <dbReference type="SAM" id="Phobius"/>
    </source>
</evidence>
<dbReference type="OrthoDB" id="9784298at2"/>
<proteinExistence type="predicted"/>
<gene>
    <name evidence="2" type="ORF">SV7mr_15700</name>
</gene>
<feature type="transmembrane region" description="Helical" evidence="1">
    <location>
        <begin position="6"/>
        <end position="24"/>
    </location>
</feature>
<dbReference type="Pfam" id="PF04298">
    <property type="entry name" value="Zn_peptidase_2"/>
    <property type="match status" value="1"/>
</dbReference>
<dbReference type="PANTHER" id="PTHR36434:SF1">
    <property type="entry name" value="MEMBRANE PROTEASE YUGP-RELATED"/>
    <property type="match status" value="1"/>
</dbReference>
<sequence length="232" mass="25472">MIYLDPVYFLFILPPLLLSFFAQWRVKTTFQQMSQVPAGMTGAESARRMLDAGGLSHVEIEAVQGHLSDHYDPRHKVLRLSPEVYGGRSMAALGVACHEAGHAFQDARSYAPLVIRNMAVPAANIGSNIGAMMASIGLFLSFSVPKIGNLLLIIGIVLFSGVVVFQLVNLPVEFDASARARRHLVEYGLIRDNEEQYVAKVLNAAALTYVAATLQAVMTLAYFIFRAMNNRN</sequence>